<organism evidence="1 2">
    <name type="scientific">Tropicimonas omnivorans</name>
    <dbReference type="NCBI Taxonomy" id="3075590"/>
    <lineage>
        <taxon>Bacteria</taxon>
        <taxon>Pseudomonadati</taxon>
        <taxon>Pseudomonadota</taxon>
        <taxon>Alphaproteobacteria</taxon>
        <taxon>Rhodobacterales</taxon>
        <taxon>Roseobacteraceae</taxon>
        <taxon>Tropicimonas</taxon>
    </lineage>
</organism>
<gene>
    <name evidence="1" type="ORF">RM543_11995</name>
</gene>
<evidence type="ECO:0000313" key="2">
    <source>
        <dbReference type="Proteomes" id="UP001265259"/>
    </source>
</evidence>
<comment type="caution">
    <text evidence="1">The sequence shown here is derived from an EMBL/GenBank/DDBJ whole genome shotgun (WGS) entry which is preliminary data.</text>
</comment>
<keyword evidence="2" id="KW-1185">Reference proteome</keyword>
<reference evidence="1 2" key="1">
    <citation type="submission" date="2023-09" db="EMBL/GenBank/DDBJ databases">
        <authorList>
            <person name="Rey-Velasco X."/>
        </authorList>
    </citation>
    <scope>NUCLEOTIDE SEQUENCE [LARGE SCALE GENOMIC DNA]</scope>
    <source>
        <strain evidence="1 2">F158</strain>
    </source>
</reference>
<protein>
    <submittedName>
        <fullName evidence="1">Uncharacterized protein</fullName>
    </submittedName>
</protein>
<name>A0ABU3DI70_9RHOB</name>
<dbReference type="EMBL" id="JAVRHL010000003">
    <property type="protein sequence ID" value="MDT0683410.1"/>
    <property type="molecule type" value="Genomic_DNA"/>
</dbReference>
<proteinExistence type="predicted"/>
<evidence type="ECO:0000313" key="1">
    <source>
        <dbReference type="EMBL" id="MDT0683410.1"/>
    </source>
</evidence>
<sequence>MNSFNTGTCRASIARGEGRDLTEIIADALRKARDVRGMLAGAVIPAMPPARRSFADWLVRTLDHGEFFDEAMLRDIDAFMSLLQREIDGGTYVGWEPDEYHVRGGYERIEFDARAKNLAPALAALIKLRSSIAMALDVARATSITQGMISE</sequence>
<accession>A0ABU3DI70</accession>
<dbReference type="RefSeq" id="WP_311691931.1">
    <property type="nucleotide sequence ID" value="NZ_JAVRHL010000003.1"/>
</dbReference>
<dbReference type="Proteomes" id="UP001265259">
    <property type="component" value="Unassembled WGS sequence"/>
</dbReference>